<accession>A0A3N4HLK3</accession>
<reference evidence="4 5" key="1">
    <citation type="journal article" date="2018" name="Nat. Ecol. Evol.">
        <title>Pezizomycetes genomes reveal the molecular basis of ectomycorrhizal truffle lifestyle.</title>
        <authorList>
            <person name="Murat C."/>
            <person name="Payen T."/>
            <person name="Noel B."/>
            <person name="Kuo A."/>
            <person name="Morin E."/>
            <person name="Chen J."/>
            <person name="Kohler A."/>
            <person name="Krizsan K."/>
            <person name="Balestrini R."/>
            <person name="Da Silva C."/>
            <person name="Montanini B."/>
            <person name="Hainaut M."/>
            <person name="Levati E."/>
            <person name="Barry K.W."/>
            <person name="Belfiori B."/>
            <person name="Cichocki N."/>
            <person name="Clum A."/>
            <person name="Dockter R.B."/>
            <person name="Fauchery L."/>
            <person name="Guy J."/>
            <person name="Iotti M."/>
            <person name="Le Tacon F."/>
            <person name="Lindquist E.A."/>
            <person name="Lipzen A."/>
            <person name="Malagnac F."/>
            <person name="Mello A."/>
            <person name="Molinier V."/>
            <person name="Miyauchi S."/>
            <person name="Poulain J."/>
            <person name="Riccioni C."/>
            <person name="Rubini A."/>
            <person name="Sitrit Y."/>
            <person name="Splivallo R."/>
            <person name="Traeger S."/>
            <person name="Wang M."/>
            <person name="Zifcakova L."/>
            <person name="Wipf D."/>
            <person name="Zambonelli A."/>
            <person name="Paolocci F."/>
            <person name="Nowrousian M."/>
            <person name="Ottonello S."/>
            <person name="Baldrian P."/>
            <person name="Spatafora J.W."/>
            <person name="Henrissat B."/>
            <person name="Nagy L.G."/>
            <person name="Aury J.M."/>
            <person name="Wincker P."/>
            <person name="Grigoriev I.V."/>
            <person name="Bonfante P."/>
            <person name="Martin F.M."/>
        </authorList>
    </citation>
    <scope>NUCLEOTIDE SEQUENCE [LARGE SCALE GENOMIC DNA]</scope>
    <source>
        <strain evidence="4 5">RN42</strain>
    </source>
</reference>
<feature type="region of interest" description="Disordered" evidence="2">
    <location>
        <begin position="564"/>
        <end position="589"/>
    </location>
</feature>
<dbReference type="OrthoDB" id="4150765at2759"/>
<organism evidence="4 5">
    <name type="scientific">Ascobolus immersus RN42</name>
    <dbReference type="NCBI Taxonomy" id="1160509"/>
    <lineage>
        <taxon>Eukaryota</taxon>
        <taxon>Fungi</taxon>
        <taxon>Dikarya</taxon>
        <taxon>Ascomycota</taxon>
        <taxon>Pezizomycotina</taxon>
        <taxon>Pezizomycetes</taxon>
        <taxon>Pezizales</taxon>
        <taxon>Ascobolaceae</taxon>
        <taxon>Ascobolus</taxon>
    </lineage>
</organism>
<dbReference type="Pfam" id="PF00735">
    <property type="entry name" value="Septin"/>
    <property type="match status" value="1"/>
</dbReference>
<feature type="domain" description="Septin-type G" evidence="3">
    <location>
        <begin position="236"/>
        <end position="545"/>
    </location>
</feature>
<dbReference type="Gene3D" id="3.40.50.300">
    <property type="entry name" value="P-loop containing nucleotide triphosphate hydrolases"/>
    <property type="match status" value="1"/>
</dbReference>
<dbReference type="Pfam" id="PF20571">
    <property type="entry name" value="DUF6780"/>
    <property type="match status" value="1"/>
</dbReference>
<dbReference type="InterPro" id="IPR046707">
    <property type="entry name" value="DUF6780"/>
</dbReference>
<feature type="region of interest" description="Disordered" evidence="2">
    <location>
        <begin position="1"/>
        <end position="33"/>
    </location>
</feature>
<protein>
    <recommendedName>
        <fullName evidence="3">Septin-type G domain-containing protein</fullName>
    </recommendedName>
</protein>
<keyword evidence="5" id="KW-1185">Reference proteome</keyword>
<dbReference type="AlphaFoldDB" id="A0A3N4HLK3"/>
<proteinExistence type="inferred from homology"/>
<feature type="region of interest" description="Disordered" evidence="2">
    <location>
        <begin position="110"/>
        <end position="151"/>
    </location>
</feature>
<dbReference type="STRING" id="1160509.A0A3N4HLK3"/>
<dbReference type="InterPro" id="IPR027417">
    <property type="entry name" value="P-loop_NTPase"/>
</dbReference>
<feature type="compositionally biased region" description="Basic and acidic residues" evidence="2">
    <location>
        <begin position="130"/>
        <end position="147"/>
    </location>
</feature>
<evidence type="ECO:0000313" key="5">
    <source>
        <dbReference type="Proteomes" id="UP000275078"/>
    </source>
</evidence>
<dbReference type="PANTHER" id="PTHR18884">
    <property type="entry name" value="SEPTIN"/>
    <property type="match status" value="1"/>
</dbReference>
<keyword evidence="1" id="KW-0342">GTP-binding</keyword>
<keyword evidence="1" id="KW-0547">Nucleotide-binding</keyword>
<evidence type="ECO:0000256" key="1">
    <source>
        <dbReference type="RuleBase" id="RU004560"/>
    </source>
</evidence>
<evidence type="ECO:0000256" key="2">
    <source>
        <dbReference type="SAM" id="MobiDB-lite"/>
    </source>
</evidence>
<dbReference type="InterPro" id="IPR030379">
    <property type="entry name" value="G_SEPTIN_dom"/>
</dbReference>
<name>A0A3N4HLK3_ASCIM</name>
<dbReference type="PROSITE" id="PS51719">
    <property type="entry name" value="G_SEPTIN"/>
    <property type="match status" value="1"/>
</dbReference>
<dbReference type="Proteomes" id="UP000275078">
    <property type="component" value="Unassembled WGS sequence"/>
</dbReference>
<sequence>MRPPVGEAQSGPSRSRKASTLDPSAFHEEHGQLPSSAPMTFFLADESTVNSSLAGLATPGSSYGVRSLENSIGSEPRIPPPPESSTGVIVEGLKETLERVEKGAKRYEEDTDLEQGLHDADTSFDTTFTPHEHSRSLTRTPSHDPSFRHMPSNSDLASLYSEDQHFAFNKSPLLRSYPGSELNMDDRNSAIADDLEDTQVAIMPKEEDFTEIGAPQLIMPTIKMPSRRPFTDRGKAISRLKILMAGDSGIGKTTLIKSIVQACEDIVHVDPVGGAGSTFGGSREQSSYYTISSRADGESTKRLVEVYASTRPYPKWWSEFDESKVLRRRKSSSSGESVLERNLCFVDTPGYGFGTSCNDCIDGVVRYVESQLERTSSMVTSGDGDLLTLLSGSGAPHVDVVFYVILHRLKPVDIEYIRRLSVLTNVMPIIAKADTLNDQQIHSLKLSIVNDLRAAGIKPFLFGKSYEDIERGDGPCPPFAISSAIDNDIENMDASILMSPDYIPPLVSTELGDLVSHVFDPENVSWLKHAAAKKYINWKLSNSIHASQHQLSLSYHSPNFHSTSMSPSASISPLLRPSPSRPGSSGFPGFSTSSSLIHMPVNSSPTQSFVLARVADHTQREERLAQVRLARWASDLQRSLKAERERYEQLAKGERAIWLTERLGECVKDGTLVPAMQGELREVMKSVEERDCYKKDPLGLVSWVERVKERGRVLGISGGAVALCAAIWALKEYGAARAAQEGWVI</sequence>
<gene>
    <name evidence="4" type="ORF">BJ508DRAFT_30286</name>
</gene>
<evidence type="ECO:0000313" key="4">
    <source>
        <dbReference type="EMBL" id="RPA74705.1"/>
    </source>
</evidence>
<evidence type="ECO:0000259" key="3">
    <source>
        <dbReference type="PROSITE" id="PS51719"/>
    </source>
</evidence>
<dbReference type="EMBL" id="ML119782">
    <property type="protein sequence ID" value="RPA74705.1"/>
    <property type="molecule type" value="Genomic_DNA"/>
</dbReference>
<dbReference type="GO" id="GO:0005525">
    <property type="term" value="F:GTP binding"/>
    <property type="evidence" value="ECO:0007669"/>
    <property type="project" value="UniProtKB-KW"/>
</dbReference>
<dbReference type="SUPFAM" id="SSF52540">
    <property type="entry name" value="P-loop containing nucleoside triphosphate hydrolases"/>
    <property type="match status" value="1"/>
</dbReference>
<comment type="similarity">
    <text evidence="1">Belongs to the TRAFAC class TrmE-Era-EngA-EngB-Septin-like GTPase superfamily. Septin GTPase family.</text>
</comment>